<dbReference type="Gene3D" id="3.50.50.60">
    <property type="entry name" value="FAD/NAD(P)-binding domain"/>
    <property type="match status" value="1"/>
</dbReference>
<keyword evidence="3" id="KW-0004">4Fe-4S</keyword>
<keyword evidence="4" id="KW-0479">Metal-binding</keyword>
<proteinExistence type="inferred from homology"/>
<dbReference type="SUPFAM" id="SSF51905">
    <property type="entry name" value="FAD/NAD(P)-binding domain"/>
    <property type="match status" value="1"/>
</dbReference>
<reference evidence="11 12" key="1">
    <citation type="journal article" date="2013" name="Genome Announc.">
        <title>Draft Genome Sequence for Desulfovibrio africanus Strain PCS.</title>
        <authorList>
            <person name="Brown S.D."/>
            <person name="Utturkar S.M."/>
            <person name="Arkin A.P."/>
            <person name="Deutschbauer A.M."/>
            <person name="Elias D.A."/>
            <person name="Hazen T.C."/>
            <person name="Chakraborty R."/>
        </authorList>
    </citation>
    <scope>NUCLEOTIDE SEQUENCE [LARGE SCALE GENOMIC DNA]</scope>
    <source>
        <strain evidence="11 12">PCS</strain>
    </source>
</reference>
<evidence type="ECO:0000313" key="12">
    <source>
        <dbReference type="Proteomes" id="UP000011922"/>
    </source>
</evidence>
<dbReference type="PROSITE" id="PS51379">
    <property type="entry name" value="4FE4S_FER_2"/>
    <property type="match status" value="4"/>
</dbReference>
<dbReference type="Pfam" id="PF12831">
    <property type="entry name" value="FAD_oxidored"/>
    <property type="match status" value="1"/>
</dbReference>
<keyword evidence="7" id="KW-0560">Oxidoreductase</keyword>
<gene>
    <name evidence="11" type="ORF">PCS_00604</name>
</gene>
<evidence type="ECO:0000313" key="11">
    <source>
        <dbReference type="EMBL" id="EMG38963.1"/>
    </source>
</evidence>
<keyword evidence="9" id="KW-0411">Iron-sulfur</keyword>
<dbReference type="GO" id="GO:0016491">
    <property type="term" value="F:oxidoreductase activity"/>
    <property type="evidence" value="ECO:0007669"/>
    <property type="project" value="UniProtKB-KW"/>
</dbReference>
<dbReference type="InterPro" id="IPR017900">
    <property type="entry name" value="4Fe4S_Fe_S_CS"/>
</dbReference>
<dbReference type="InterPro" id="IPR039650">
    <property type="entry name" value="HdrA-like"/>
</dbReference>
<dbReference type="InterPro" id="IPR036188">
    <property type="entry name" value="FAD/NAD-bd_sf"/>
</dbReference>
<evidence type="ECO:0000256" key="7">
    <source>
        <dbReference type="ARBA" id="ARBA00023002"/>
    </source>
</evidence>
<dbReference type="FunFam" id="3.50.50.60:FF:000644">
    <property type="entry name" value="H(2):CoB-CoM heterodisulfide,ferredoxin reductase subunit A"/>
    <property type="match status" value="1"/>
</dbReference>
<keyword evidence="8" id="KW-0408">Iron</keyword>
<evidence type="ECO:0000256" key="9">
    <source>
        <dbReference type="ARBA" id="ARBA00023014"/>
    </source>
</evidence>
<comment type="cofactor">
    <cofactor evidence="1">
        <name>FAD</name>
        <dbReference type="ChEBI" id="CHEBI:57692"/>
    </cofactor>
</comment>
<dbReference type="Pfam" id="PF00037">
    <property type="entry name" value="Fer4"/>
    <property type="match status" value="1"/>
</dbReference>
<feature type="domain" description="4Fe-4S ferredoxin-type" evidence="10">
    <location>
        <begin position="281"/>
        <end position="315"/>
    </location>
</feature>
<dbReference type="AlphaFoldDB" id="M5Q3S6"/>
<evidence type="ECO:0000256" key="2">
    <source>
        <dbReference type="ARBA" id="ARBA00006561"/>
    </source>
</evidence>
<dbReference type="Proteomes" id="UP000011922">
    <property type="component" value="Unassembled WGS sequence"/>
</dbReference>
<name>M5Q3S6_DESAF</name>
<dbReference type="PATRIC" id="fig|1262666.3.peg.604"/>
<organism evidence="11 12">
    <name type="scientific">Desulfocurvibacter africanus PCS</name>
    <dbReference type="NCBI Taxonomy" id="1262666"/>
    <lineage>
        <taxon>Bacteria</taxon>
        <taxon>Pseudomonadati</taxon>
        <taxon>Thermodesulfobacteriota</taxon>
        <taxon>Desulfovibrionia</taxon>
        <taxon>Desulfovibrionales</taxon>
        <taxon>Desulfovibrionaceae</taxon>
        <taxon>Desulfocurvibacter</taxon>
    </lineage>
</organism>
<comment type="similarity">
    <text evidence="2">Belongs to the HdrA family.</text>
</comment>
<dbReference type="InterPro" id="IPR017896">
    <property type="entry name" value="4Fe4S_Fe-S-bd"/>
</dbReference>
<dbReference type="OrthoDB" id="9758544at2"/>
<dbReference type="Pfam" id="PF14697">
    <property type="entry name" value="Fer4_21"/>
    <property type="match status" value="1"/>
</dbReference>
<evidence type="ECO:0000256" key="3">
    <source>
        <dbReference type="ARBA" id="ARBA00022485"/>
    </source>
</evidence>
<feature type="domain" description="4Fe-4S ferredoxin-type" evidence="10">
    <location>
        <begin position="608"/>
        <end position="637"/>
    </location>
</feature>
<comment type="caution">
    <text evidence="11">The sequence shown here is derived from an EMBL/GenBank/DDBJ whole genome shotgun (WGS) entry which is preliminary data.</text>
</comment>
<keyword evidence="6" id="KW-0484">Methanogenesis</keyword>
<dbReference type="Gene3D" id="3.40.50.720">
    <property type="entry name" value="NAD(P)-binding Rossmann-like Domain"/>
    <property type="match status" value="1"/>
</dbReference>
<dbReference type="RefSeq" id="WP_005983924.1">
    <property type="nucleotide sequence ID" value="NZ_AOSV01000003.1"/>
</dbReference>
<sequence>MKIGVFVCHCGSNIAGTVDTAKVAEAARQMPEVAFATDTMYACSEPGQAGVVQAVKEHGLDGVVVASCTPRMHELTFRRTLERAGLNRYMFEMANIREHVSWIGKDMQANTRKATDLVRIAVEKLRRDKPLTAKKFDICKRVMVIGGGVAGIQAALDMAEGGLEVVLVERSATIGGKMAKLDKTFPTVDCSSCILGPKMVDVSQHPNITLYAYSEVESVSGFVGNFDVKVRRKARYVNWEACTGCGLCMEKCPSKKARDEFNEQIGTTTAINIPSPQAIPKKAKIDPEFCRQFTKGKCGVCAKICPSGAIEYDQQDEVIGEKVGAIIAATGFDLFDYTRYGEYGGGRYPDVITSIQYERMLSASGPTGGHIKRPSDSKEPKSIVFVQCVGSRDKSIGRPYCSGFCCMYTAKQAILTKDHIPDSQSYVFYMDIRAPGKNYDEFTRRGMEEYGTQYIRGRVSMIYPQGDKYIVRGADTLLGTQVEVEADLVVLAVGAESSKGSPELAEKLRISYDSYGFFMESHPKLKPVETNTAGVYLAGSCQGPKDIPSSVGQGSAAAAKVLSLFSRSQLESDPQVSMVDIKRCIGCGKCIATCPFGAIEAIDFRGQPKAQVIETVCQGCGICTATCPQGAIQLQHFTDNQILAEVNALCQQALEVNFE</sequence>
<dbReference type="GO" id="GO:0051539">
    <property type="term" value="F:4 iron, 4 sulfur cluster binding"/>
    <property type="evidence" value="ECO:0007669"/>
    <property type="project" value="UniProtKB-KW"/>
</dbReference>
<dbReference type="EMBL" id="AOSV01000003">
    <property type="protein sequence ID" value="EMG38963.1"/>
    <property type="molecule type" value="Genomic_DNA"/>
</dbReference>
<dbReference type="Gene3D" id="3.30.70.20">
    <property type="match status" value="2"/>
</dbReference>
<evidence type="ECO:0000256" key="6">
    <source>
        <dbReference type="ARBA" id="ARBA00022994"/>
    </source>
</evidence>
<keyword evidence="5" id="KW-0285">Flavoprotein</keyword>
<accession>M5Q3S6</accession>
<protein>
    <submittedName>
        <fullName evidence="11">Polyferredoxin, heterodixulfide reductase subunit A</fullName>
    </submittedName>
</protein>
<dbReference type="GO" id="GO:0015948">
    <property type="term" value="P:methanogenesis"/>
    <property type="evidence" value="ECO:0007669"/>
    <property type="project" value="UniProtKB-KW"/>
</dbReference>
<dbReference type="GO" id="GO:0046872">
    <property type="term" value="F:metal ion binding"/>
    <property type="evidence" value="ECO:0007669"/>
    <property type="project" value="UniProtKB-KW"/>
</dbReference>
<feature type="domain" description="4Fe-4S ferredoxin-type" evidence="10">
    <location>
        <begin position="575"/>
        <end position="604"/>
    </location>
</feature>
<evidence type="ECO:0000259" key="10">
    <source>
        <dbReference type="PROSITE" id="PS51379"/>
    </source>
</evidence>
<dbReference type="PANTHER" id="PTHR43498:SF1">
    <property type="entry name" value="COB--COM HETERODISULFIDE REDUCTASE IRON-SULFUR SUBUNIT A"/>
    <property type="match status" value="1"/>
</dbReference>
<evidence type="ECO:0000256" key="5">
    <source>
        <dbReference type="ARBA" id="ARBA00022827"/>
    </source>
</evidence>
<dbReference type="PANTHER" id="PTHR43498">
    <property type="entry name" value="FERREDOXIN:COB-COM HETERODISULFIDE REDUCTASE SUBUNIT A"/>
    <property type="match status" value="1"/>
</dbReference>
<feature type="domain" description="4Fe-4S ferredoxin-type" evidence="10">
    <location>
        <begin position="233"/>
        <end position="264"/>
    </location>
</feature>
<dbReference type="SUPFAM" id="SSF54862">
    <property type="entry name" value="4Fe-4S ferredoxins"/>
    <property type="match status" value="1"/>
</dbReference>
<evidence type="ECO:0000256" key="8">
    <source>
        <dbReference type="ARBA" id="ARBA00023004"/>
    </source>
</evidence>
<evidence type="ECO:0000256" key="1">
    <source>
        <dbReference type="ARBA" id="ARBA00001974"/>
    </source>
</evidence>
<keyword evidence="5" id="KW-0274">FAD</keyword>
<dbReference type="PROSITE" id="PS00198">
    <property type="entry name" value="4FE4S_FER_1"/>
    <property type="match status" value="3"/>
</dbReference>
<evidence type="ECO:0000256" key="4">
    <source>
        <dbReference type="ARBA" id="ARBA00022723"/>
    </source>
</evidence>